<reference evidence="7" key="1">
    <citation type="journal article" date="2014" name="BMC Genomics">
        <title>Genome characteristics reveal the impact of lichenization on lichen-forming fungus Endocarpon pusillum Hedwig (Verrucariales, Ascomycota).</title>
        <authorList>
            <person name="Wang Y.-Y."/>
            <person name="Liu B."/>
            <person name="Zhang X.-Y."/>
            <person name="Zhou Q.-M."/>
            <person name="Zhang T."/>
            <person name="Li H."/>
            <person name="Yu Y.-F."/>
            <person name="Zhang X.-L."/>
            <person name="Hao X.-Y."/>
            <person name="Wang M."/>
            <person name="Wang L."/>
            <person name="Wei J.-C."/>
        </authorList>
    </citation>
    <scope>NUCLEOTIDE SEQUENCE [LARGE SCALE GENOMIC DNA]</scope>
    <source>
        <strain evidence="7">Z07020 / HMAS-L-300199</strain>
    </source>
</reference>
<dbReference type="Gene3D" id="1.25.10.10">
    <property type="entry name" value="Leucine-rich Repeat Variant"/>
    <property type="match status" value="1"/>
</dbReference>
<dbReference type="eggNOG" id="KOG1824">
    <property type="taxonomic scope" value="Eukaryota"/>
</dbReference>
<gene>
    <name evidence="6" type="ORF">EPUS_02700</name>
</gene>
<evidence type="ECO:0000256" key="2">
    <source>
        <dbReference type="ARBA" id="ARBA00022737"/>
    </source>
</evidence>
<dbReference type="EMBL" id="KE721523">
    <property type="protein sequence ID" value="ERF68244.1"/>
    <property type="molecule type" value="Genomic_DNA"/>
</dbReference>
<evidence type="ECO:0000313" key="7">
    <source>
        <dbReference type="Proteomes" id="UP000019373"/>
    </source>
</evidence>
<dbReference type="RefSeq" id="XP_007806019.1">
    <property type="nucleotide sequence ID" value="XM_007807828.1"/>
</dbReference>
<dbReference type="InterPro" id="IPR039852">
    <property type="entry name" value="CAND1/CAND2"/>
</dbReference>
<name>U1HHC4_ENDPU</name>
<dbReference type="Pfam" id="PF25782">
    <property type="entry name" value="TPR_CAND1"/>
    <property type="match status" value="1"/>
</dbReference>
<comment type="similarity">
    <text evidence="1">Belongs to the CAND family.</text>
</comment>
<dbReference type="InterPro" id="IPR011989">
    <property type="entry name" value="ARM-like"/>
</dbReference>
<dbReference type="SUPFAM" id="SSF48371">
    <property type="entry name" value="ARM repeat"/>
    <property type="match status" value="1"/>
</dbReference>
<evidence type="ECO:0000256" key="3">
    <source>
        <dbReference type="ARBA" id="ARBA00022786"/>
    </source>
</evidence>
<evidence type="ECO:0000259" key="5">
    <source>
        <dbReference type="Pfam" id="PF08623"/>
    </source>
</evidence>
<dbReference type="GO" id="GO:0010265">
    <property type="term" value="P:SCF complex assembly"/>
    <property type="evidence" value="ECO:0007669"/>
    <property type="project" value="InterPro"/>
</dbReference>
<feature type="region of interest" description="Disordered" evidence="4">
    <location>
        <begin position="367"/>
        <end position="399"/>
    </location>
</feature>
<dbReference type="Proteomes" id="UP000019373">
    <property type="component" value="Unassembled WGS sequence"/>
</dbReference>
<feature type="domain" description="TATA-binding protein interacting (TIP20)" evidence="5">
    <location>
        <begin position="1156"/>
        <end position="1326"/>
    </location>
</feature>
<evidence type="ECO:0000256" key="1">
    <source>
        <dbReference type="ARBA" id="ARBA00007657"/>
    </source>
</evidence>
<dbReference type="Pfam" id="PF08623">
    <property type="entry name" value="TIP120"/>
    <property type="match status" value="1"/>
</dbReference>
<dbReference type="HOGENOM" id="CLU_007157_0_0_1"/>
<accession>U1HHC4</accession>
<sequence>MAKDRASAAQTLANLLPKLHDPDPDIRFMSLSDLCNILVAPASSYISNDSNSAARIVDGLLKSLTDTNGEVQNQALKCMGPLATRLPGETINPVIEKITNLTNSNSIDVSVPNTALRTLISSLPQPQPMGPSSSEVKTAYGGVSKVLIPRLVGRIVMPQDKPSPQLPRGLLEMDPVQGYSTDAIDVLVEVVKCYGSMLHDLELAALSKAVMIIIESPQAGNVVKKRALAGVGALLVYFSDQRLSHFVSELIESFRSVHLTPGHRRYLIATIGALARSTPAKFGPFLKTLAPFVLSAVSQEEFDELAADSDEDHETDQETEELREATLVTLEALLGSCSADMQRYMSEAVNAALRYLKYDPNVAEAEDEDMNDAQDAGSDDGVTEEAEEDEDDEFADLDDNDAFSDVDDLSWKVRRCAAKVLYTVISSGTGLDSVVLFEKVAPILISRMHLEREENVKFEIISAITAMIKRTGQGALVNSTQTEGSFEIAAPSFNSRKRRRQDSDASLDSLDLTAFQHSQSSPPVIPTSPAAGPQADLAALTPKLVQALVKIWKKASIPLKQAGVSMLRSLTLTRNGAIADYLQHVEDPIADALKPSGPASTSASGASTASATAASLQIETLSLISVITETTSTSILLPFVIALIPGVTSTVRDRNYKVSSEALGALEQFVKALTPPRLPTTDQDLAMQLEKLYEVISERITDNNADLEVRHRAIQVFGVLLARTSPTKMLKPSMRSKGFDTLKERLANETTRLSSARAIATSAAAVTSHNNVPPEWVRNVSLELGSHLRKADRSLRWACLDALKSLALNPNTAAQYDEKTIEELTSLLLPLLNVSDLHLLTPTLVIFARIIPTNPTKIVGEPLVEALTTIARSPLVGSPLKALLLLVKVIGEQGAGAALMKGFLAVGINGEVSVVGRCIGTLVVYGGPHVGVGIVDFRKELQSSHNEKNKCLSLAVLGEVGLRTGSSSPVEPSIFLESLESESDKVRVSAAVALGSAGSSNIPTYMPLILDNMGQSTGSDYLLLHAVKEILQHPENIARNLAPYAKELWQKLFVASNSEDNLAVGAECIGRLAMIDPGTYLPELHQYIRDPQPMVRGTVITAFRFSLADSSDAYNAFMKNTMVSLLMTMLNDPEIGNRRLAVTTLNSAIHNKPDMVVPELGQILPVVLADTHIKQELLRQVSFGPFKITVDDGLDLRKSAYETLYALLDTPAALSHISIPMIYDRILDGIPDDHDIRTLCNLMIGKLAVVDPDESWRRLGALSEKFKVVLSQKAKENAVKQEIEKLAEASAAVVRTSLELDKKFQLSGSESSGDLVSWKGYLEWMKKEFSVLVRTIQDEGSM</sequence>
<protein>
    <recommendedName>
        <fullName evidence="5">TATA-binding protein interacting (TIP20) domain-containing protein</fullName>
    </recommendedName>
</protein>
<dbReference type="OMA" id="AYIPHFQ"/>
<keyword evidence="7" id="KW-1185">Reference proteome</keyword>
<evidence type="ECO:0000256" key="4">
    <source>
        <dbReference type="SAM" id="MobiDB-lite"/>
    </source>
</evidence>
<dbReference type="InterPro" id="IPR016024">
    <property type="entry name" value="ARM-type_fold"/>
</dbReference>
<organism evidence="6 7">
    <name type="scientific">Endocarpon pusillum (strain Z07020 / HMAS-L-300199)</name>
    <name type="common">Lichen-forming fungus</name>
    <dbReference type="NCBI Taxonomy" id="1263415"/>
    <lineage>
        <taxon>Eukaryota</taxon>
        <taxon>Fungi</taxon>
        <taxon>Dikarya</taxon>
        <taxon>Ascomycota</taxon>
        <taxon>Pezizomycotina</taxon>
        <taxon>Eurotiomycetes</taxon>
        <taxon>Chaetothyriomycetidae</taxon>
        <taxon>Verrucariales</taxon>
        <taxon>Verrucariaceae</taxon>
        <taxon>Endocarpon</taxon>
    </lineage>
</organism>
<evidence type="ECO:0000313" key="6">
    <source>
        <dbReference type="EMBL" id="ERF68244.1"/>
    </source>
</evidence>
<dbReference type="GeneID" id="19237750"/>
<dbReference type="OrthoDB" id="6260732at2759"/>
<keyword evidence="3" id="KW-0833">Ubl conjugation pathway</keyword>
<dbReference type="PANTHER" id="PTHR12696">
    <property type="entry name" value="TIP120"/>
    <property type="match status" value="1"/>
</dbReference>
<proteinExistence type="inferred from homology"/>
<dbReference type="InterPro" id="IPR013932">
    <property type="entry name" value="TATA-bd_TIP120"/>
</dbReference>
<keyword evidence="2" id="KW-0677">Repeat</keyword>